<evidence type="ECO:0000313" key="2">
    <source>
        <dbReference type="EMBL" id="KAF0301974.1"/>
    </source>
</evidence>
<dbReference type="EMBL" id="VIIS01001105">
    <property type="protein sequence ID" value="KAF0301974.1"/>
    <property type="molecule type" value="Genomic_DNA"/>
</dbReference>
<feature type="region of interest" description="Disordered" evidence="1">
    <location>
        <begin position="1"/>
        <end position="182"/>
    </location>
</feature>
<evidence type="ECO:0000313" key="3">
    <source>
        <dbReference type="Proteomes" id="UP000440578"/>
    </source>
</evidence>
<dbReference type="AlphaFoldDB" id="A0A6A4WDS2"/>
<protein>
    <submittedName>
        <fullName evidence="2">Uncharacterized protein</fullName>
    </submittedName>
</protein>
<feature type="compositionally biased region" description="Basic and acidic residues" evidence="1">
    <location>
        <begin position="26"/>
        <end position="133"/>
    </location>
</feature>
<accession>A0A6A4WDS2</accession>
<dbReference type="OrthoDB" id="407442at2759"/>
<reference evidence="2 3" key="1">
    <citation type="submission" date="2019-07" db="EMBL/GenBank/DDBJ databases">
        <title>Draft genome assembly of a fouling barnacle, Amphibalanus amphitrite (Darwin, 1854): The first reference genome for Thecostraca.</title>
        <authorList>
            <person name="Kim W."/>
        </authorList>
    </citation>
    <scope>NUCLEOTIDE SEQUENCE [LARGE SCALE GENOMIC DNA]</scope>
    <source>
        <strain evidence="2">SNU_AA5</strain>
        <tissue evidence="2">Soma without cirri and trophi</tissue>
    </source>
</reference>
<organism evidence="2 3">
    <name type="scientific">Amphibalanus amphitrite</name>
    <name type="common">Striped barnacle</name>
    <name type="synonym">Balanus amphitrite</name>
    <dbReference type="NCBI Taxonomy" id="1232801"/>
    <lineage>
        <taxon>Eukaryota</taxon>
        <taxon>Metazoa</taxon>
        <taxon>Ecdysozoa</taxon>
        <taxon>Arthropoda</taxon>
        <taxon>Crustacea</taxon>
        <taxon>Multicrustacea</taxon>
        <taxon>Cirripedia</taxon>
        <taxon>Thoracica</taxon>
        <taxon>Thoracicalcarea</taxon>
        <taxon>Balanomorpha</taxon>
        <taxon>Balanoidea</taxon>
        <taxon>Balanidae</taxon>
        <taxon>Amphibalaninae</taxon>
        <taxon>Amphibalanus</taxon>
    </lineage>
</organism>
<name>A0A6A4WDS2_AMPAM</name>
<sequence length="182" mass="20632">MAKAKLAASSNGSAEQRSGAGGAGSRGRDHRSADHHQGRRPERYRPGDDGERPGGRRGDRYSDRAGDRYGADRYGDRGGDRYGDRYGDRNRSGDRYGDRGGDRFGERSRHGGERPDRHAGRHDYHDDRERVVYEDSYGGGGSAQRAWSDAAGRSERRRPQPRDDDGWRHRPDERPPQRRGRW</sequence>
<gene>
    <name evidence="2" type="ORF">FJT64_025870</name>
</gene>
<proteinExistence type="predicted"/>
<keyword evidence="3" id="KW-1185">Reference proteome</keyword>
<feature type="compositionally biased region" description="Basic and acidic residues" evidence="1">
    <location>
        <begin position="152"/>
        <end position="176"/>
    </location>
</feature>
<dbReference type="Proteomes" id="UP000440578">
    <property type="component" value="Unassembled WGS sequence"/>
</dbReference>
<evidence type="ECO:0000256" key="1">
    <source>
        <dbReference type="SAM" id="MobiDB-lite"/>
    </source>
</evidence>
<comment type="caution">
    <text evidence="2">The sequence shown here is derived from an EMBL/GenBank/DDBJ whole genome shotgun (WGS) entry which is preliminary data.</text>
</comment>